<evidence type="ECO:0000259" key="4">
    <source>
        <dbReference type="Pfam" id="PF00171"/>
    </source>
</evidence>
<evidence type="ECO:0000256" key="3">
    <source>
        <dbReference type="ARBA" id="ARBA00023027"/>
    </source>
</evidence>
<feature type="domain" description="Aldehyde dehydrogenase" evidence="4">
    <location>
        <begin position="1"/>
        <end position="98"/>
    </location>
</feature>
<dbReference type="InterPro" id="IPR012394">
    <property type="entry name" value="Aldehyde_DH_NAD(P)"/>
</dbReference>
<dbReference type="InterPro" id="IPR015590">
    <property type="entry name" value="Aldehyde_DH_dom"/>
</dbReference>
<dbReference type="AlphaFoldDB" id="T1BVC8"/>
<accession>T1BVC8</accession>
<dbReference type="EMBL" id="AUZY01000933">
    <property type="protein sequence ID" value="EQD76936.1"/>
    <property type="molecule type" value="Genomic_DNA"/>
</dbReference>
<reference evidence="5" key="1">
    <citation type="submission" date="2013-08" db="EMBL/GenBank/DDBJ databases">
        <authorList>
            <person name="Mendez C."/>
            <person name="Richter M."/>
            <person name="Ferrer M."/>
            <person name="Sanchez J."/>
        </authorList>
    </citation>
    <scope>NUCLEOTIDE SEQUENCE</scope>
</reference>
<reference evidence="5" key="2">
    <citation type="journal article" date="2014" name="ISME J.">
        <title>Microbial stratification in low pH oxic and suboxic macroscopic growths along an acid mine drainage.</title>
        <authorList>
            <person name="Mendez-Garcia C."/>
            <person name="Mesa V."/>
            <person name="Sprenger R.R."/>
            <person name="Richter M."/>
            <person name="Diez M.S."/>
            <person name="Solano J."/>
            <person name="Bargiela R."/>
            <person name="Golyshina O.V."/>
            <person name="Manteca A."/>
            <person name="Ramos J.L."/>
            <person name="Gallego J.R."/>
            <person name="Llorente I."/>
            <person name="Martins Dos Santos V.A."/>
            <person name="Jensen O.N."/>
            <person name="Pelaez A.I."/>
            <person name="Sanchez J."/>
            <person name="Ferrer M."/>
        </authorList>
    </citation>
    <scope>NUCLEOTIDE SEQUENCE</scope>
</reference>
<evidence type="ECO:0000313" key="5">
    <source>
        <dbReference type="EMBL" id="EQD76936.1"/>
    </source>
</evidence>
<dbReference type="GO" id="GO:0006081">
    <property type="term" value="P:aldehyde metabolic process"/>
    <property type="evidence" value="ECO:0007669"/>
    <property type="project" value="InterPro"/>
</dbReference>
<keyword evidence="3" id="KW-0520">NAD</keyword>
<dbReference type="Pfam" id="PF00171">
    <property type="entry name" value="Aldedh"/>
    <property type="match status" value="1"/>
</dbReference>
<dbReference type="PANTHER" id="PTHR43570:SF20">
    <property type="entry name" value="ALDEHYDE DEHYDROGENASE ALDX-RELATED"/>
    <property type="match status" value="1"/>
</dbReference>
<dbReference type="Gene3D" id="3.40.309.10">
    <property type="entry name" value="Aldehyde Dehydrogenase, Chain A, domain 2"/>
    <property type="match status" value="1"/>
</dbReference>
<evidence type="ECO:0000256" key="2">
    <source>
        <dbReference type="ARBA" id="ARBA00023002"/>
    </source>
</evidence>
<dbReference type="PANTHER" id="PTHR43570">
    <property type="entry name" value="ALDEHYDE DEHYDROGENASE"/>
    <property type="match status" value="1"/>
</dbReference>
<dbReference type="InterPro" id="IPR016161">
    <property type="entry name" value="Ald_DH/histidinol_DH"/>
</dbReference>
<evidence type="ECO:0000256" key="1">
    <source>
        <dbReference type="ARBA" id="ARBA00009986"/>
    </source>
</evidence>
<protein>
    <submittedName>
        <fullName evidence="5">Coniferyl-aldehyde dehydrogenase</fullName>
    </submittedName>
</protein>
<keyword evidence="2" id="KW-0560">Oxidoreductase</keyword>
<dbReference type="InterPro" id="IPR016162">
    <property type="entry name" value="Ald_DH_N"/>
</dbReference>
<dbReference type="SUPFAM" id="SSF53720">
    <property type="entry name" value="ALDH-like"/>
    <property type="match status" value="1"/>
</dbReference>
<dbReference type="GO" id="GO:0004029">
    <property type="term" value="F:aldehyde dehydrogenase (NAD+) activity"/>
    <property type="evidence" value="ECO:0007669"/>
    <property type="project" value="TreeGrafter"/>
</dbReference>
<comment type="caution">
    <text evidence="5">The sequence shown here is derived from an EMBL/GenBank/DDBJ whole genome shotgun (WGS) entry which is preliminary data.</text>
</comment>
<dbReference type="Gene3D" id="3.40.605.10">
    <property type="entry name" value="Aldehyde Dehydrogenase, Chain A, domain 1"/>
    <property type="match status" value="1"/>
</dbReference>
<gene>
    <name evidence="5" type="ORF">B1B_01356</name>
</gene>
<name>T1BVC8_9ZZZZ</name>
<sequence length="131" mass="14539">MAILREEIFGPILPVVTYDTLGEAFAHIQAGSAPLAIYYFGNDRKRLDEVLRVTRSGGVVVNDTLLHFVQNGLPFGGVGESGMGQYHGIHGFLTFSKARGVFQQSRWSGFTLLLPPYGARARRLLDFLVRR</sequence>
<organism evidence="5">
    <name type="scientific">mine drainage metagenome</name>
    <dbReference type="NCBI Taxonomy" id="410659"/>
    <lineage>
        <taxon>unclassified sequences</taxon>
        <taxon>metagenomes</taxon>
        <taxon>ecological metagenomes</taxon>
    </lineage>
</organism>
<proteinExistence type="inferred from homology"/>
<dbReference type="InterPro" id="IPR016163">
    <property type="entry name" value="Ald_DH_C"/>
</dbReference>
<dbReference type="GO" id="GO:0005737">
    <property type="term" value="C:cytoplasm"/>
    <property type="evidence" value="ECO:0007669"/>
    <property type="project" value="TreeGrafter"/>
</dbReference>
<comment type="similarity">
    <text evidence="1">Belongs to the aldehyde dehydrogenase family.</text>
</comment>